<sequence>MHFVVWSFAAKELERNVQRNALKPNTIAAAILKKQQVNQYLYRDSTFWARNSNRLQSAKDSVWRSRYWRNAAIAVSASLGVCGYVVYNYDTAYLVAASAYRSSVAAKVTCQVAWDYYRNFPDLPPENKEGDETIQQISDEERQQILAARAAVHLRAAEKVKNALMKNGGVYIKLGQHISAMQYVLPMEWCTTMQALQDQNTASSLEEVDKVVQADVGKSIDELFSLFDLKPIGVASLAQVHRAVLRETGEEVAVKVQHPMVRTYSDIDIATVSVMFEFIHSVFPDFKFMWLSAEMKNSLPRELDFRNDKHNAEKVAWEFARHSDIPLAVPKMIQASERVLIMEYVKGRRCDDLDYLHTHGIDPAAVSREIGRIFAEMTFVHGFLHCDPHPGNLFVRPRDKRTTIHGQNFDLVLLDHGLYRQLSHRFRYEYAEMWHALMKGDKEQIKYWSRQLSGTDLYKLFSTILTGQNWSTIETKTLSQTTAAAQLNIDALIDDQPDLFRQITEVLSSVPPVLLLVLKTNDLLRMVDMKLFADQPSAVQQHTQLRSWMRISHYCLLAIRDARAADISHSSSRVGVLRTTSRMARLLLNRLRFWLLDTTLSLYSTVLSIKDIFIRWRVALA</sequence>
<accession>A0A9W8G9V6</accession>
<protein>
    <recommendedName>
        <fullName evidence="2">Protein kinase domain-containing protein</fullName>
    </recommendedName>
</protein>
<evidence type="ECO:0000313" key="4">
    <source>
        <dbReference type="Proteomes" id="UP001151518"/>
    </source>
</evidence>
<dbReference type="Gene3D" id="1.10.510.10">
    <property type="entry name" value="Transferase(Phosphotransferase) domain 1"/>
    <property type="match status" value="1"/>
</dbReference>
<dbReference type="Proteomes" id="UP001151518">
    <property type="component" value="Unassembled WGS sequence"/>
</dbReference>
<dbReference type="EMBL" id="JANBTW010000015">
    <property type="protein sequence ID" value="KAJ2679049.1"/>
    <property type="molecule type" value="Genomic_DNA"/>
</dbReference>
<dbReference type="InterPro" id="IPR004147">
    <property type="entry name" value="ABC1_dom"/>
</dbReference>
<dbReference type="PANTHER" id="PTHR43173">
    <property type="entry name" value="ABC1 FAMILY PROTEIN"/>
    <property type="match status" value="1"/>
</dbReference>
<gene>
    <name evidence="3" type="ORF">GGI25_001821</name>
</gene>
<dbReference type="GO" id="GO:0055088">
    <property type="term" value="P:lipid homeostasis"/>
    <property type="evidence" value="ECO:0007669"/>
    <property type="project" value="TreeGrafter"/>
</dbReference>
<dbReference type="GO" id="GO:0007005">
    <property type="term" value="P:mitochondrion organization"/>
    <property type="evidence" value="ECO:0007669"/>
    <property type="project" value="TreeGrafter"/>
</dbReference>
<evidence type="ECO:0000313" key="3">
    <source>
        <dbReference type="EMBL" id="KAJ2679049.1"/>
    </source>
</evidence>
<dbReference type="SUPFAM" id="SSF56112">
    <property type="entry name" value="Protein kinase-like (PK-like)"/>
    <property type="match status" value="1"/>
</dbReference>
<dbReference type="Pfam" id="PF03109">
    <property type="entry name" value="ABC1"/>
    <property type="match status" value="1"/>
</dbReference>
<dbReference type="InterPro" id="IPR011009">
    <property type="entry name" value="Kinase-like_dom_sf"/>
</dbReference>
<evidence type="ECO:0000259" key="2">
    <source>
        <dbReference type="PROSITE" id="PS50011"/>
    </source>
</evidence>
<dbReference type="GO" id="GO:0005524">
    <property type="term" value="F:ATP binding"/>
    <property type="evidence" value="ECO:0007669"/>
    <property type="project" value="InterPro"/>
</dbReference>
<comment type="similarity">
    <text evidence="1">Belongs to the protein kinase superfamily. ADCK protein kinase family.</text>
</comment>
<reference evidence="3" key="1">
    <citation type="submission" date="2022-07" db="EMBL/GenBank/DDBJ databases">
        <title>Phylogenomic reconstructions and comparative analyses of Kickxellomycotina fungi.</title>
        <authorList>
            <person name="Reynolds N.K."/>
            <person name="Stajich J.E."/>
            <person name="Barry K."/>
            <person name="Grigoriev I.V."/>
            <person name="Crous P."/>
            <person name="Smith M.E."/>
        </authorList>
    </citation>
    <scope>NUCLEOTIDE SEQUENCE</scope>
    <source>
        <strain evidence="3">NRRL 3115</strain>
    </source>
</reference>
<organism evidence="3 4">
    <name type="scientific">Coemansia spiralis</name>
    <dbReference type="NCBI Taxonomy" id="417178"/>
    <lineage>
        <taxon>Eukaryota</taxon>
        <taxon>Fungi</taxon>
        <taxon>Fungi incertae sedis</taxon>
        <taxon>Zoopagomycota</taxon>
        <taxon>Kickxellomycotina</taxon>
        <taxon>Kickxellomycetes</taxon>
        <taxon>Kickxellales</taxon>
        <taxon>Kickxellaceae</taxon>
        <taxon>Coemansia</taxon>
    </lineage>
</organism>
<dbReference type="GO" id="GO:0004672">
    <property type="term" value="F:protein kinase activity"/>
    <property type="evidence" value="ECO:0007669"/>
    <property type="project" value="InterPro"/>
</dbReference>
<name>A0A9W8G9V6_9FUNG</name>
<dbReference type="InterPro" id="IPR051130">
    <property type="entry name" value="Mito_struct-func_regulator"/>
</dbReference>
<dbReference type="InterPro" id="IPR000719">
    <property type="entry name" value="Prot_kinase_dom"/>
</dbReference>
<dbReference type="InterPro" id="IPR045307">
    <property type="entry name" value="ADCK1_dom"/>
</dbReference>
<comment type="caution">
    <text evidence="3">The sequence shown here is derived from an EMBL/GenBank/DDBJ whole genome shotgun (WGS) entry which is preliminary data.</text>
</comment>
<dbReference type="PANTHER" id="PTHR43173:SF19">
    <property type="entry name" value="AARF DOMAIN-CONTAINING PROTEIN KINASE 1"/>
    <property type="match status" value="1"/>
</dbReference>
<proteinExistence type="inferred from homology"/>
<dbReference type="CDD" id="cd13969">
    <property type="entry name" value="ADCK1-like"/>
    <property type="match status" value="1"/>
</dbReference>
<evidence type="ECO:0000256" key="1">
    <source>
        <dbReference type="ARBA" id="ARBA00009670"/>
    </source>
</evidence>
<dbReference type="OrthoDB" id="427480at2759"/>
<dbReference type="PROSITE" id="PS50011">
    <property type="entry name" value="PROTEIN_KINASE_DOM"/>
    <property type="match status" value="1"/>
</dbReference>
<dbReference type="AlphaFoldDB" id="A0A9W8G9V6"/>
<feature type="domain" description="Protein kinase" evidence="2">
    <location>
        <begin position="226"/>
        <end position="549"/>
    </location>
</feature>
<dbReference type="GO" id="GO:0005743">
    <property type="term" value="C:mitochondrial inner membrane"/>
    <property type="evidence" value="ECO:0007669"/>
    <property type="project" value="TreeGrafter"/>
</dbReference>